<protein>
    <recommendedName>
        <fullName evidence="3">histidine kinase</fullName>
        <ecNumber evidence="3">2.7.13.3</ecNumber>
    </recommendedName>
</protein>
<dbReference type="GO" id="GO:0000155">
    <property type="term" value="F:phosphorelay sensor kinase activity"/>
    <property type="evidence" value="ECO:0007669"/>
    <property type="project" value="InterPro"/>
</dbReference>
<feature type="transmembrane region" description="Helical" evidence="14">
    <location>
        <begin position="21"/>
        <end position="41"/>
    </location>
</feature>
<evidence type="ECO:0000256" key="12">
    <source>
        <dbReference type="ARBA" id="ARBA00023012"/>
    </source>
</evidence>
<evidence type="ECO:0000256" key="10">
    <source>
        <dbReference type="ARBA" id="ARBA00022840"/>
    </source>
</evidence>
<sequence length="370" mass="43035">MRFLQSGAKGMKVKSYLIDRFSLILSYIVSLCLFGLVLQLQSLLEKRSIDWSTWLYGLLLGTVVFAVYLIYDYRKRSVFLNRIEKYVAGGNTLHDSLLIDTSYTAEQEMVVEAFTLLRQQYMNEIHKQHAKEQQQMIFMNQWIHQMKTPVSVIELLLQKYGKEHREARGTVESIREENNRILNGLDLALHMARLDQFSKDYKVEVVNVIDVIRGIINENRKSFIQSSVFPKVMFEEDTCMVASDRKWLSIAIGQIVVNAIKYTKISEAEKKEIQFQIEEKNQKVLLHIKDNGIGIPEQDVKRIFDPFFTGVNGRKTREATGMGLYITKEICGNLHHGIYVQSTEDEGTTFTFQFAKDEEYHTLMRKMTKL</sequence>
<dbReference type="InterPro" id="IPR005467">
    <property type="entry name" value="His_kinase_dom"/>
</dbReference>
<keyword evidence="11 14" id="KW-1133">Transmembrane helix</keyword>
<dbReference type="GO" id="GO:0005524">
    <property type="term" value="F:ATP binding"/>
    <property type="evidence" value="ECO:0007669"/>
    <property type="project" value="UniProtKB-KW"/>
</dbReference>
<evidence type="ECO:0000256" key="3">
    <source>
        <dbReference type="ARBA" id="ARBA00012438"/>
    </source>
</evidence>
<dbReference type="SUPFAM" id="SSF55874">
    <property type="entry name" value="ATPase domain of HSP90 chaperone/DNA topoisomerase II/histidine kinase"/>
    <property type="match status" value="1"/>
</dbReference>
<dbReference type="PANTHER" id="PTHR45453:SF2">
    <property type="entry name" value="HISTIDINE KINASE"/>
    <property type="match status" value="1"/>
</dbReference>
<evidence type="ECO:0000256" key="11">
    <source>
        <dbReference type="ARBA" id="ARBA00022989"/>
    </source>
</evidence>
<keyword evidence="4" id="KW-1003">Cell membrane</keyword>
<evidence type="ECO:0000256" key="5">
    <source>
        <dbReference type="ARBA" id="ARBA00022553"/>
    </source>
</evidence>
<keyword evidence="5" id="KW-0597">Phosphoprotein</keyword>
<evidence type="ECO:0000256" key="7">
    <source>
        <dbReference type="ARBA" id="ARBA00022692"/>
    </source>
</evidence>
<dbReference type="GO" id="GO:0016036">
    <property type="term" value="P:cellular response to phosphate starvation"/>
    <property type="evidence" value="ECO:0007669"/>
    <property type="project" value="TreeGrafter"/>
</dbReference>
<keyword evidence="6" id="KW-0808">Transferase</keyword>
<keyword evidence="7 14" id="KW-0812">Transmembrane</keyword>
<dbReference type="PATRIC" id="fig|86662.25.peg.4613"/>
<keyword evidence="9" id="KW-0418">Kinase</keyword>
<dbReference type="InterPro" id="IPR036890">
    <property type="entry name" value="HATPase_C_sf"/>
</dbReference>
<dbReference type="FunFam" id="3.30.565.10:FF:000057">
    <property type="entry name" value="Sensor histidine kinase"/>
    <property type="match status" value="1"/>
</dbReference>
<feature type="transmembrane region" description="Helical" evidence="14">
    <location>
        <begin position="53"/>
        <end position="71"/>
    </location>
</feature>
<dbReference type="GO" id="GO:0004721">
    <property type="term" value="F:phosphoprotein phosphatase activity"/>
    <property type="evidence" value="ECO:0007669"/>
    <property type="project" value="TreeGrafter"/>
</dbReference>
<keyword evidence="13 14" id="KW-0472">Membrane</keyword>
<keyword evidence="8" id="KW-0547">Nucleotide-binding</keyword>
<evidence type="ECO:0000256" key="13">
    <source>
        <dbReference type="ARBA" id="ARBA00023136"/>
    </source>
</evidence>
<evidence type="ECO:0000259" key="15">
    <source>
        <dbReference type="PROSITE" id="PS50109"/>
    </source>
</evidence>
<comment type="caution">
    <text evidence="16">The sequence shown here is derived from an EMBL/GenBank/DDBJ whole genome shotgun (WGS) entry which is preliminary data.</text>
</comment>
<proteinExistence type="predicted"/>
<evidence type="ECO:0000256" key="8">
    <source>
        <dbReference type="ARBA" id="ARBA00022741"/>
    </source>
</evidence>
<dbReference type="InterPro" id="IPR050351">
    <property type="entry name" value="BphY/WalK/GraS-like"/>
</dbReference>
<dbReference type="CDD" id="cd16948">
    <property type="entry name" value="HATPase_BceS-YxdK-YvcQ-like"/>
    <property type="match status" value="1"/>
</dbReference>
<accession>A0A1E8B1K3</accession>
<evidence type="ECO:0000256" key="14">
    <source>
        <dbReference type="SAM" id="Phobius"/>
    </source>
</evidence>
<name>A0A1E8B1K3_BACMY</name>
<dbReference type="InterPro" id="IPR004358">
    <property type="entry name" value="Sig_transdc_His_kin-like_C"/>
</dbReference>
<dbReference type="EMBL" id="LXLT01000064">
    <property type="protein sequence ID" value="OFD72708.1"/>
    <property type="molecule type" value="Genomic_DNA"/>
</dbReference>
<reference evidence="16 17" key="1">
    <citation type="submission" date="2016-05" db="EMBL/GenBank/DDBJ databases">
        <title>Bacillus thuringiensis and Bacillus weihenstephanensis as novel biocontrol agents of wilt causing Verticillium species.</title>
        <authorList>
            <person name="Hollensteiner J."/>
            <person name="Wemheuer F."/>
            <person name="Harting R."/>
            <person name="Kolarzyk A."/>
            <person name="Diaz-Valerio S."/>
            <person name="Poehlein A."/>
            <person name="Brzuszkiewicz E."/>
            <person name="Nesemann K."/>
            <person name="Braus-Stromeyer S."/>
            <person name="Braus G."/>
            <person name="Daniel R."/>
            <person name="Liesegang H."/>
        </authorList>
    </citation>
    <scope>NUCLEOTIDE SEQUENCE [LARGE SCALE GENOMIC DNA]</scope>
    <source>
        <strain evidence="16 17">GOE8</strain>
    </source>
</reference>
<dbReference type="Gene3D" id="3.30.565.10">
    <property type="entry name" value="Histidine kinase-like ATPase, C-terminal domain"/>
    <property type="match status" value="1"/>
</dbReference>
<feature type="domain" description="Histidine kinase" evidence="15">
    <location>
        <begin position="141"/>
        <end position="358"/>
    </location>
</feature>
<dbReference type="AlphaFoldDB" id="A0A1E8B1K3"/>
<keyword evidence="10" id="KW-0067">ATP-binding</keyword>
<evidence type="ECO:0000313" key="16">
    <source>
        <dbReference type="EMBL" id="OFD72708.1"/>
    </source>
</evidence>
<comment type="subcellular location">
    <subcellularLocation>
        <location evidence="2">Cell membrane</location>
        <topology evidence="2">Multi-pass membrane protein</topology>
    </subcellularLocation>
</comment>
<comment type="catalytic activity">
    <reaction evidence="1">
        <text>ATP + protein L-histidine = ADP + protein N-phospho-L-histidine.</text>
        <dbReference type="EC" id="2.7.13.3"/>
    </reaction>
</comment>
<dbReference type="CDD" id="cd00082">
    <property type="entry name" value="HisKA"/>
    <property type="match status" value="1"/>
</dbReference>
<dbReference type="SMART" id="SM00387">
    <property type="entry name" value="HATPase_c"/>
    <property type="match status" value="1"/>
</dbReference>
<dbReference type="PANTHER" id="PTHR45453">
    <property type="entry name" value="PHOSPHATE REGULON SENSOR PROTEIN PHOR"/>
    <property type="match status" value="1"/>
</dbReference>
<dbReference type="InterPro" id="IPR003594">
    <property type="entry name" value="HATPase_dom"/>
</dbReference>
<evidence type="ECO:0000256" key="1">
    <source>
        <dbReference type="ARBA" id="ARBA00000085"/>
    </source>
</evidence>
<evidence type="ECO:0000256" key="2">
    <source>
        <dbReference type="ARBA" id="ARBA00004651"/>
    </source>
</evidence>
<dbReference type="Proteomes" id="UP000175706">
    <property type="component" value="Unassembled WGS sequence"/>
</dbReference>
<dbReference type="PRINTS" id="PR00344">
    <property type="entry name" value="BCTRLSENSOR"/>
</dbReference>
<evidence type="ECO:0000256" key="6">
    <source>
        <dbReference type="ARBA" id="ARBA00022679"/>
    </source>
</evidence>
<dbReference type="GO" id="GO:0005886">
    <property type="term" value="C:plasma membrane"/>
    <property type="evidence" value="ECO:0007669"/>
    <property type="project" value="UniProtKB-SubCell"/>
</dbReference>
<dbReference type="PROSITE" id="PS50109">
    <property type="entry name" value="HIS_KIN"/>
    <property type="match status" value="1"/>
</dbReference>
<organism evidence="16 17">
    <name type="scientific">Bacillus mycoides</name>
    <dbReference type="NCBI Taxonomy" id="1405"/>
    <lineage>
        <taxon>Bacteria</taxon>
        <taxon>Bacillati</taxon>
        <taxon>Bacillota</taxon>
        <taxon>Bacilli</taxon>
        <taxon>Bacillales</taxon>
        <taxon>Bacillaceae</taxon>
        <taxon>Bacillus</taxon>
        <taxon>Bacillus cereus group</taxon>
    </lineage>
</organism>
<evidence type="ECO:0000256" key="9">
    <source>
        <dbReference type="ARBA" id="ARBA00022777"/>
    </source>
</evidence>
<evidence type="ECO:0000313" key="17">
    <source>
        <dbReference type="Proteomes" id="UP000175706"/>
    </source>
</evidence>
<gene>
    <name evidence="16" type="ORF">BWGOE8_44940</name>
</gene>
<keyword evidence="12" id="KW-0902">Two-component regulatory system</keyword>
<dbReference type="Pfam" id="PF02518">
    <property type="entry name" value="HATPase_c"/>
    <property type="match status" value="1"/>
</dbReference>
<dbReference type="InterPro" id="IPR003661">
    <property type="entry name" value="HisK_dim/P_dom"/>
</dbReference>
<evidence type="ECO:0000256" key="4">
    <source>
        <dbReference type="ARBA" id="ARBA00022475"/>
    </source>
</evidence>
<dbReference type="EC" id="2.7.13.3" evidence="3"/>